<dbReference type="VEuPathDB" id="FungiDB:H257_02987"/>
<dbReference type="PANTHER" id="PTHR10855">
    <property type="entry name" value="26S PROTEASOME NON-ATPASE REGULATORY SUBUNIT 12/COP9 SIGNALOSOME COMPLEX SUBUNIT 4"/>
    <property type="match status" value="1"/>
</dbReference>
<gene>
    <name evidence="4" type="ORF">DYB37_003203</name>
</gene>
<evidence type="ECO:0000313" key="4">
    <source>
        <dbReference type="EMBL" id="RHZ18916.1"/>
    </source>
</evidence>
<feature type="domain" description="26S proteasome regulatory subunit RPN5 C-terminal" evidence="2">
    <location>
        <begin position="399"/>
        <end position="430"/>
    </location>
</feature>
<dbReference type="InterPro" id="IPR015915">
    <property type="entry name" value="Kelch-typ_b-propeller"/>
</dbReference>
<accession>A0A3R7BP23</accession>
<dbReference type="EMBL" id="QUTH01003511">
    <property type="protein sequence ID" value="RHZ18916.1"/>
    <property type="molecule type" value="Genomic_DNA"/>
</dbReference>
<dbReference type="AlphaFoldDB" id="A0A3R7BP23"/>
<protein>
    <submittedName>
        <fullName evidence="4">Uncharacterized protein</fullName>
    </submittedName>
</protein>
<dbReference type="SUPFAM" id="SSF117281">
    <property type="entry name" value="Kelch motif"/>
    <property type="match status" value="2"/>
</dbReference>
<dbReference type="PANTHER" id="PTHR10855:SF1">
    <property type="entry name" value="26S PROTEASOME NON-ATPASE REGULATORY SUBUNIT 12"/>
    <property type="match status" value="1"/>
</dbReference>
<dbReference type="InterPro" id="IPR040896">
    <property type="entry name" value="RPN5_C"/>
</dbReference>
<dbReference type="Pfam" id="PF22241">
    <property type="entry name" value="PSMD12-CSN4_N"/>
    <property type="match status" value="1"/>
</dbReference>
<dbReference type="Pfam" id="PF01344">
    <property type="entry name" value="Kelch_1"/>
    <property type="match status" value="1"/>
</dbReference>
<sequence>MKGSQMDSRARCGSGIDVKTTYTEGLKKGDHAAETAALIPKARAQAASGDLTGAIEALLALEKLSRLHNDLASLTTLVVEVLTLLHAHKQFTLLIEHVTLLCKRRAQKSQAIGKIVTTAIAFIPDAPTEELRVQLIQALRTVADGRIFLEKERAQLTQWLSQIKEKNGLISEAADILQEVHVETYGAMTKLEKAEFILEQVRLTLAKKDYVRAYILSKKILRRVLEEDNFEAAKIKFYKLMIEYDTHENNPLELCRHYQSIFSTKTLTPAEKSDALQHAMLFAVITPHSNLQQDMLHRLAREPLRLDLPAFDTLMKLFTTKEVIPFPLPIPGWDVAASSPIFQDPVRGAQWLEDVHTRTTEHNIRVSRISALVSNGSVYAKIDRPAKIISFHKTQSPEELLTNWSTDISELLRLVETTCHLINKENMIHKGEGGGEMIYLAGAIHDFVLVVDPVPSLRWFLQLRLNSLEKTYDDTIQQATTMFDDLLKLIKNSPRWAQSSLARRLGFSFSYGHSDDDDDNPESVEVNGVMYVFGGYNEGNCHFDLYAFNLVHHHWTKLDNRGGIVPGTTSHTQRPTLVSHRLPLDGRASHAWCGATDDTKLYLFGGSGPHWGQTNMGKLLQYSLLSQEWSIVATTGTHPPPGYGQSLVSIRHKLYLFGGTSGHVYVNDLYVFDEVQLSWALLPTHGVKPSPRYKHQAVVVGTDMYIVGGGLYDPPKGSIDMHKFDTITSTWSAVVCRGDIPCSRIAHTVSVYPSGLYPQFQLFGGRDETGMRLNELSCFDVATSTWSRRNDDSNAPDARDFHTSAISGDCMFVFGGSNGDERNSDVFRYSMRYTPSTLALLAIQTIQKHARSNRRLQRQLRHVYMPMELHAAIDTLNTHVRVSTNEEWYPLPFVTSTPPRSLTCRSRSSSAYSSTTCEEGGYSV</sequence>
<dbReference type="InterPro" id="IPR006652">
    <property type="entry name" value="Kelch_1"/>
</dbReference>
<evidence type="ECO:0000256" key="1">
    <source>
        <dbReference type="SAM" id="MobiDB-lite"/>
    </source>
</evidence>
<dbReference type="GO" id="GO:0008541">
    <property type="term" value="C:proteasome regulatory particle, lid subcomplex"/>
    <property type="evidence" value="ECO:0007669"/>
    <property type="project" value="TreeGrafter"/>
</dbReference>
<dbReference type="Gene3D" id="2.120.10.80">
    <property type="entry name" value="Kelch-type beta propeller"/>
    <property type="match status" value="2"/>
</dbReference>
<name>A0A3R7BP23_APHAT</name>
<dbReference type="InterPro" id="IPR040134">
    <property type="entry name" value="PSMD12/CSN4"/>
</dbReference>
<comment type="caution">
    <text evidence="4">The sequence shown here is derived from an EMBL/GenBank/DDBJ whole genome shotgun (WGS) entry which is preliminary data.</text>
</comment>
<feature type="compositionally biased region" description="Low complexity" evidence="1">
    <location>
        <begin position="904"/>
        <end position="916"/>
    </location>
</feature>
<evidence type="ECO:0000259" key="3">
    <source>
        <dbReference type="Pfam" id="PF22241"/>
    </source>
</evidence>
<dbReference type="Pfam" id="PF18098">
    <property type="entry name" value="RPN5_C"/>
    <property type="match status" value="1"/>
</dbReference>
<reference evidence="4 5" key="1">
    <citation type="submission" date="2018-08" db="EMBL/GenBank/DDBJ databases">
        <title>Aphanomyces genome sequencing and annotation.</title>
        <authorList>
            <person name="Minardi D."/>
            <person name="Oidtmann B."/>
            <person name="Van Der Giezen M."/>
            <person name="Studholme D.J."/>
        </authorList>
    </citation>
    <scope>NUCLEOTIDE SEQUENCE [LARGE SCALE GENOMIC DNA]</scope>
    <source>
        <strain evidence="4 5">Da</strain>
    </source>
</reference>
<dbReference type="InterPro" id="IPR054559">
    <property type="entry name" value="PSMD12-CSN4-like_N"/>
</dbReference>
<evidence type="ECO:0000259" key="2">
    <source>
        <dbReference type="Pfam" id="PF18098"/>
    </source>
</evidence>
<dbReference type="Proteomes" id="UP000285430">
    <property type="component" value="Unassembled WGS sequence"/>
</dbReference>
<dbReference type="Pfam" id="PF24681">
    <property type="entry name" value="Kelch_KLHDC2_KLHL20_DRC7"/>
    <property type="match status" value="1"/>
</dbReference>
<dbReference type="VEuPathDB" id="FungiDB:H257_02985"/>
<feature type="region of interest" description="Disordered" evidence="1">
    <location>
        <begin position="904"/>
        <end position="924"/>
    </location>
</feature>
<evidence type="ECO:0000313" key="5">
    <source>
        <dbReference type="Proteomes" id="UP000285430"/>
    </source>
</evidence>
<feature type="domain" description="PSMD12/CSN4-like N-terminal" evidence="3">
    <location>
        <begin position="54"/>
        <end position="266"/>
    </location>
</feature>
<proteinExistence type="predicted"/>
<dbReference type="GO" id="GO:0005737">
    <property type="term" value="C:cytoplasm"/>
    <property type="evidence" value="ECO:0007669"/>
    <property type="project" value="TreeGrafter"/>
</dbReference>
<organism evidence="4 5">
    <name type="scientific">Aphanomyces astaci</name>
    <name type="common">Crayfish plague agent</name>
    <dbReference type="NCBI Taxonomy" id="112090"/>
    <lineage>
        <taxon>Eukaryota</taxon>
        <taxon>Sar</taxon>
        <taxon>Stramenopiles</taxon>
        <taxon>Oomycota</taxon>
        <taxon>Saprolegniomycetes</taxon>
        <taxon>Saprolegniales</taxon>
        <taxon>Verrucalvaceae</taxon>
        <taxon>Aphanomyces</taxon>
    </lineage>
</organism>